<gene>
    <name evidence="7" type="ORF">F7231_06445</name>
</gene>
<dbReference type="Proteomes" id="UP000606008">
    <property type="component" value="Unassembled WGS sequence"/>
</dbReference>
<dbReference type="Pfam" id="PF08534">
    <property type="entry name" value="Redoxin"/>
    <property type="match status" value="1"/>
</dbReference>
<evidence type="ECO:0000256" key="5">
    <source>
        <dbReference type="SAM" id="SignalP"/>
    </source>
</evidence>
<keyword evidence="4" id="KW-0676">Redox-active center</keyword>
<protein>
    <submittedName>
        <fullName evidence="7">TlpA family protein disulfide reductase</fullName>
    </submittedName>
</protein>
<evidence type="ECO:0000256" key="1">
    <source>
        <dbReference type="ARBA" id="ARBA00004196"/>
    </source>
</evidence>
<dbReference type="RefSeq" id="WP_166691331.1">
    <property type="nucleotide sequence ID" value="NZ_WAEL01000002.1"/>
</dbReference>
<evidence type="ECO:0000256" key="3">
    <source>
        <dbReference type="ARBA" id="ARBA00023157"/>
    </source>
</evidence>
<dbReference type="SUPFAM" id="SSF52833">
    <property type="entry name" value="Thioredoxin-like"/>
    <property type="match status" value="1"/>
</dbReference>
<feature type="domain" description="Thioredoxin" evidence="6">
    <location>
        <begin position="335"/>
        <end position="475"/>
    </location>
</feature>
<dbReference type="InterPro" id="IPR050553">
    <property type="entry name" value="Thioredoxin_ResA/DsbE_sf"/>
</dbReference>
<keyword evidence="2" id="KW-0201">Cytochrome c-type biogenesis</keyword>
<comment type="caution">
    <text evidence="7">The sequence shown here is derived from an EMBL/GenBank/DDBJ whole genome shotgun (WGS) entry which is preliminary data.</text>
</comment>
<dbReference type="CDD" id="cd02966">
    <property type="entry name" value="TlpA_like_family"/>
    <property type="match status" value="1"/>
</dbReference>
<keyword evidence="5" id="KW-0732">Signal</keyword>
<dbReference type="PANTHER" id="PTHR42852">
    <property type="entry name" value="THIOL:DISULFIDE INTERCHANGE PROTEIN DSBE"/>
    <property type="match status" value="1"/>
</dbReference>
<dbReference type="PANTHER" id="PTHR42852:SF6">
    <property type="entry name" value="THIOL:DISULFIDE INTERCHANGE PROTEIN DSBE"/>
    <property type="match status" value="1"/>
</dbReference>
<reference evidence="7" key="1">
    <citation type="submission" date="2024-05" db="EMBL/GenBank/DDBJ databases">
        <authorList>
            <person name="Jung D.-H."/>
        </authorList>
    </citation>
    <scope>NUCLEOTIDE SEQUENCE</scope>
    <source>
        <strain evidence="7">JA-25</strain>
    </source>
</reference>
<evidence type="ECO:0000256" key="2">
    <source>
        <dbReference type="ARBA" id="ARBA00022748"/>
    </source>
</evidence>
<name>A0ABX0QBQ7_9BACT</name>
<comment type="subcellular location">
    <subcellularLocation>
        <location evidence="1">Cell envelope</location>
    </subcellularLocation>
</comment>
<evidence type="ECO:0000256" key="4">
    <source>
        <dbReference type="ARBA" id="ARBA00023284"/>
    </source>
</evidence>
<keyword evidence="8" id="KW-1185">Reference proteome</keyword>
<keyword evidence="3" id="KW-1015">Disulfide bond</keyword>
<feature type="signal peptide" evidence="5">
    <location>
        <begin position="1"/>
        <end position="20"/>
    </location>
</feature>
<evidence type="ECO:0000313" key="8">
    <source>
        <dbReference type="Proteomes" id="UP000606008"/>
    </source>
</evidence>
<evidence type="ECO:0000259" key="6">
    <source>
        <dbReference type="PROSITE" id="PS51352"/>
    </source>
</evidence>
<dbReference type="Gene3D" id="3.40.30.10">
    <property type="entry name" value="Glutaredoxin"/>
    <property type="match status" value="1"/>
</dbReference>
<dbReference type="InterPro" id="IPR013740">
    <property type="entry name" value="Redoxin"/>
</dbReference>
<accession>A0ABX0QBQ7</accession>
<dbReference type="EMBL" id="WAEL01000002">
    <property type="protein sequence ID" value="NID09804.1"/>
    <property type="molecule type" value="Genomic_DNA"/>
</dbReference>
<feature type="chain" id="PRO_5046678446" evidence="5">
    <location>
        <begin position="21"/>
        <end position="475"/>
    </location>
</feature>
<dbReference type="InterPro" id="IPR036249">
    <property type="entry name" value="Thioredoxin-like_sf"/>
</dbReference>
<evidence type="ECO:0000313" key="7">
    <source>
        <dbReference type="EMBL" id="NID09804.1"/>
    </source>
</evidence>
<organism evidence="7 8">
    <name type="scientific">Fibrivirga algicola</name>
    <dbReference type="NCBI Taxonomy" id="2950420"/>
    <lineage>
        <taxon>Bacteria</taxon>
        <taxon>Pseudomonadati</taxon>
        <taxon>Bacteroidota</taxon>
        <taxon>Cytophagia</taxon>
        <taxon>Cytophagales</taxon>
        <taxon>Spirosomataceae</taxon>
        <taxon>Fibrivirga</taxon>
    </lineage>
</organism>
<dbReference type="InterPro" id="IPR013766">
    <property type="entry name" value="Thioredoxin_domain"/>
</dbReference>
<sequence>MKTLLVIACYCMLTSSLAQQAPDFSINTDGKSVLRIQYQSNSRVRPLFTYTHKVLPYGNNQRRDSDSIPLGSGEKFIHFQVATPQRALLTIANRGSVIYLLPNDTLTLVIDLSPATTWGSYHFYGKGAAITQYYFDQARSLTRIPERTRALLANHTATLPQYAQRMDSLLQVEQQFLKNYLTQHTLPDWFVEQEQQQILYNDATYRANAVLYRRFIKMDSIDAVPKDFFAFVTPSLLNNQSAAHLADYQSFINNYFWHIYHQQKPANQSFKFFPALADKQLSGLAWEVFMARYIGQLLADAPTEGESLLKHYYPTFRHKLWLDSLTAYYENAYTLKPGQLAPKFALEDNRDSLTYLNEFRGNVIYVSFWFTGCAPCRQEMPFENELVTYFAGKPVKIVNICVNSTREDWAKVSNLYKLQTVNLFANKAWATTLISKYNVRAYPHYVLIDQAGKVVKNNCARPSGEAKREIEALLQ</sequence>
<dbReference type="PROSITE" id="PS51352">
    <property type="entry name" value="THIOREDOXIN_2"/>
    <property type="match status" value="1"/>
</dbReference>
<proteinExistence type="predicted"/>